<dbReference type="AlphaFoldDB" id="A0AA41XCL7"/>
<evidence type="ECO:0000259" key="1">
    <source>
        <dbReference type="Pfam" id="PF00296"/>
    </source>
</evidence>
<gene>
    <name evidence="2" type="ORF">N1028_07605</name>
</gene>
<dbReference type="InterPro" id="IPR036661">
    <property type="entry name" value="Luciferase-like_sf"/>
</dbReference>
<feature type="domain" description="Luciferase-like" evidence="1">
    <location>
        <begin position="30"/>
        <end position="299"/>
    </location>
</feature>
<keyword evidence="3" id="KW-1185">Reference proteome</keyword>
<evidence type="ECO:0000313" key="2">
    <source>
        <dbReference type="EMBL" id="MCS5725761.1"/>
    </source>
</evidence>
<evidence type="ECO:0000313" key="3">
    <source>
        <dbReference type="Proteomes" id="UP001165587"/>
    </source>
</evidence>
<dbReference type="PANTHER" id="PTHR30137:SF15">
    <property type="entry name" value="BLL6902 PROTEIN"/>
    <property type="match status" value="1"/>
</dbReference>
<protein>
    <submittedName>
        <fullName evidence="2">LLM class flavin-dependent oxidoreductase</fullName>
    </submittedName>
</protein>
<proteinExistence type="predicted"/>
<dbReference type="InterPro" id="IPR011251">
    <property type="entry name" value="Luciferase-like_dom"/>
</dbReference>
<dbReference type="Gene3D" id="3.20.20.30">
    <property type="entry name" value="Luciferase-like domain"/>
    <property type="match status" value="1"/>
</dbReference>
<dbReference type="RefSeq" id="WP_259526337.1">
    <property type="nucleotide sequence ID" value="NZ_JANLCK010000003.1"/>
</dbReference>
<comment type="caution">
    <text evidence="2">The sequence shown here is derived from an EMBL/GenBank/DDBJ whole genome shotgun (WGS) entry which is preliminary data.</text>
</comment>
<dbReference type="InterPro" id="IPR050766">
    <property type="entry name" value="Bact_Lucif_Oxidored"/>
</dbReference>
<dbReference type="GO" id="GO:0016705">
    <property type="term" value="F:oxidoreductase activity, acting on paired donors, with incorporation or reduction of molecular oxygen"/>
    <property type="evidence" value="ECO:0007669"/>
    <property type="project" value="InterPro"/>
</dbReference>
<name>A0AA41XCL7_9MICO</name>
<reference evidence="2" key="1">
    <citation type="submission" date="2022-08" db="EMBL/GenBank/DDBJ databases">
        <authorList>
            <person name="Deng Y."/>
            <person name="Han X.-F."/>
            <person name="Zhang Y.-Q."/>
        </authorList>
    </citation>
    <scope>NUCLEOTIDE SEQUENCE</scope>
    <source>
        <strain evidence="2">CPCC 203407</strain>
    </source>
</reference>
<organism evidence="2 3">
    <name type="scientific">Herbiconiux oxytropis</name>
    <dbReference type="NCBI Taxonomy" id="2970915"/>
    <lineage>
        <taxon>Bacteria</taxon>
        <taxon>Bacillati</taxon>
        <taxon>Actinomycetota</taxon>
        <taxon>Actinomycetes</taxon>
        <taxon>Micrococcales</taxon>
        <taxon>Microbacteriaceae</taxon>
        <taxon>Herbiconiux</taxon>
    </lineage>
</organism>
<sequence length="354" mass="37449">MTGTVREPLKLGFAFNLGLVDRTREATARLYDEVLETILHAEAVGLDGVWVGQHHFDITPGPVPSPLVLLAAVARETNSVSLGTGIVTLPLEDPIRLAEDAAVLDVLARGRLHLGLGTGGANLGGFGAFGHAPGDRHRLYDEKIVRLEAALRGQPLDGPDGPRLQPLLPGLPQRVWEGVTSEERARSAARADHGIQVGAFFDPAGSGQLPKVAAYVDELRIAHPSSAPRVGAFRFLYIGDGKDAVVREIAPDLAPRLPVMAERAAQSGNRSLGGLSVRDYLDRVALYGSPADVVDAIAADPVLSAHGTHLVANSSFHDTFDAAHARRQIDALATEVGPALGWRRSPRAESAATP</sequence>
<dbReference type="EMBL" id="JANLCK010000003">
    <property type="protein sequence ID" value="MCS5725761.1"/>
    <property type="molecule type" value="Genomic_DNA"/>
</dbReference>
<accession>A0AA41XCL7</accession>
<dbReference type="SUPFAM" id="SSF51679">
    <property type="entry name" value="Bacterial luciferase-like"/>
    <property type="match status" value="1"/>
</dbReference>
<dbReference type="Pfam" id="PF00296">
    <property type="entry name" value="Bac_luciferase"/>
    <property type="match status" value="1"/>
</dbReference>
<dbReference type="Proteomes" id="UP001165587">
    <property type="component" value="Unassembled WGS sequence"/>
</dbReference>
<dbReference type="GO" id="GO:0005829">
    <property type="term" value="C:cytosol"/>
    <property type="evidence" value="ECO:0007669"/>
    <property type="project" value="TreeGrafter"/>
</dbReference>
<dbReference type="PANTHER" id="PTHR30137">
    <property type="entry name" value="LUCIFERASE-LIKE MONOOXYGENASE"/>
    <property type="match status" value="1"/>
</dbReference>